<dbReference type="GO" id="GO:0032259">
    <property type="term" value="P:methylation"/>
    <property type="evidence" value="ECO:0007669"/>
    <property type="project" value="UniProtKB-KW"/>
</dbReference>
<accession>A0A833ZT88</accession>
<evidence type="ECO:0000256" key="2">
    <source>
        <dbReference type="ARBA" id="ARBA00022679"/>
    </source>
</evidence>
<protein>
    <submittedName>
        <fullName evidence="4">SET and MYND domain containing 4</fullName>
    </submittedName>
</protein>
<dbReference type="EMBL" id="JABVXQ010000008">
    <property type="protein sequence ID" value="KAF6097235.1"/>
    <property type="molecule type" value="Genomic_DNA"/>
</dbReference>
<keyword evidence="2" id="KW-0808">Transferase</keyword>
<dbReference type="PANTHER" id="PTHR46165:SF2">
    <property type="entry name" value="SET AND MYND DOMAIN-CONTAINING PROTEIN 4"/>
    <property type="match status" value="1"/>
</dbReference>
<dbReference type="AlphaFoldDB" id="A0A833ZT88"/>
<dbReference type="GO" id="GO:0007507">
    <property type="term" value="P:heart development"/>
    <property type="evidence" value="ECO:0007669"/>
    <property type="project" value="TreeGrafter"/>
</dbReference>
<dbReference type="GO" id="GO:0042826">
    <property type="term" value="F:histone deacetylase binding"/>
    <property type="evidence" value="ECO:0007669"/>
    <property type="project" value="TreeGrafter"/>
</dbReference>
<reference evidence="4 5" key="1">
    <citation type="journal article" date="2020" name="Nature">
        <title>Six reference-quality genomes reveal evolution of bat adaptations.</title>
        <authorList>
            <person name="Jebb D."/>
            <person name="Huang Z."/>
            <person name="Pippel M."/>
            <person name="Hughes G.M."/>
            <person name="Lavrichenko K."/>
            <person name="Devanna P."/>
            <person name="Winkler S."/>
            <person name="Jermiin L.S."/>
            <person name="Skirmuntt E.C."/>
            <person name="Katzourakis A."/>
            <person name="Burkitt-Gray L."/>
            <person name="Ray D.A."/>
            <person name="Sullivan K.A.M."/>
            <person name="Roscito J.G."/>
            <person name="Kirilenko B.M."/>
            <person name="Davalos L.M."/>
            <person name="Corthals A.P."/>
            <person name="Power M.L."/>
            <person name="Jones G."/>
            <person name="Ransome R.D."/>
            <person name="Dechmann D.K.N."/>
            <person name="Locatelli A.G."/>
            <person name="Puechmaille S.J."/>
            <person name="Fedrigo O."/>
            <person name="Jarvis E.D."/>
            <person name="Hiller M."/>
            <person name="Vernes S.C."/>
            <person name="Myers E.W."/>
            <person name="Teeling E.C."/>
        </authorList>
    </citation>
    <scope>NUCLEOTIDE SEQUENCE [LARGE SCALE GENOMIC DNA]</scope>
    <source>
        <strain evidence="4">Bat1K_MPI-CBG_1</strain>
    </source>
</reference>
<comment type="caution">
    <text evidence="4">The sequence shown here is derived from an EMBL/GenBank/DDBJ whole genome shotgun (WGS) entry which is preliminary data.</text>
</comment>
<evidence type="ECO:0000313" key="5">
    <source>
        <dbReference type="Proteomes" id="UP000664940"/>
    </source>
</evidence>
<dbReference type="InterPro" id="IPR052097">
    <property type="entry name" value="SET-MYND_domain_protein"/>
</dbReference>
<evidence type="ECO:0000256" key="1">
    <source>
        <dbReference type="ARBA" id="ARBA00022603"/>
    </source>
</evidence>
<organism evidence="4 5">
    <name type="scientific">Phyllostomus discolor</name>
    <name type="common">pale spear-nosed bat</name>
    <dbReference type="NCBI Taxonomy" id="89673"/>
    <lineage>
        <taxon>Eukaryota</taxon>
        <taxon>Metazoa</taxon>
        <taxon>Chordata</taxon>
        <taxon>Craniata</taxon>
        <taxon>Vertebrata</taxon>
        <taxon>Euteleostomi</taxon>
        <taxon>Mammalia</taxon>
        <taxon>Eutheria</taxon>
        <taxon>Laurasiatheria</taxon>
        <taxon>Chiroptera</taxon>
        <taxon>Yangochiroptera</taxon>
        <taxon>Phyllostomidae</taxon>
        <taxon>Phyllostominae</taxon>
        <taxon>Phyllostomus</taxon>
    </lineage>
</organism>
<keyword evidence="3" id="KW-0949">S-adenosyl-L-methionine</keyword>
<evidence type="ECO:0000313" key="4">
    <source>
        <dbReference type="EMBL" id="KAF6097235.1"/>
    </source>
</evidence>
<dbReference type="PANTHER" id="PTHR46165">
    <property type="entry name" value="SET AND MYND DOMAIN-CONTAINING PROTEIN 4"/>
    <property type="match status" value="1"/>
</dbReference>
<sequence length="224" mass="24987">MGVVERQQKLRSQYFFDCNCLACQNEKHSTAAGPRWEAFCCTRCRELMQGDDVLSCGSAACAESVSRDHLVRRLQDLQKQVGMAQKLLRNGKLERAIQLLLGCRQDAESFLWVEHSMVGEIEDDLAQAYAALGDWHESATHLQKSLQVVEVRHGPCSVEMGHELFKLAQIFFNGCAVPEALSTAHKAEKVLLVHYGPGNDEVQELQRMKSCLLDLPPIPVGPPV</sequence>
<dbReference type="SUPFAM" id="SSF48452">
    <property type="entry name" value="TPR-like"/>
    <property type="match status" value="1"/>
</dbReference>
<name>A0A833ZT88_9CHIR</name>
<evidence type="ECO:0000256" key="3">
    <source>
        <dbReference type="ARBA" id="ARBA00022691"/>
    </source>
</evidence>
<dbReference type="InterPro" id="IPR011990">
    <property type="entry name" value="TPR-like_helical_dom_sf"/>
</dbReference>
<proteinExistence type="predicted"/>
<keyword evidence="1" id="KW-0489">Methyltransferase</keyword>
<dbReference type="Proteomes" id="UP000664940">
    <property type="component" value="Unassembled WGS sequence"/>
</dbReference>
<dbReference type="GO" id="GO:0005737">
    <property type="term" value="C:cytoplasm"/>
    <property type="evidence" value="ECO:0007669"/>
    <property type="project" value="TreeGrafter"/>
</dbReference>
<dbReference type="GO" id="GO:0005634">
    <property type="term" value="C:nucleus"/>
    <property type="evidence" value="ECO:0007669"/>
    <property type="project" value="TreeGrafter"/>
</dbReference>
<dbReference type="Gene3D" id="1.25.40.10">
    <property type="entry name" value="Tetratricopeptide repeat domain"/>
    <property type="match status" value="1"/>
</dbReference>
<dbReference type="GO" id="GO:0008168">
    <property type="term" value="F:methyltransferase activity"/>
    <property type="evidence" value="ECO:0007669"/>
    <property type="project" value="UniProtKB-KW"/>
</dbReference>
<gene>
    <name evidence="4" type="ORF">HJG60_017801</name>
</gene>